<dbReference type="InterPro" id="IPR005135">
    <property type="entry name" value="Endo/exonuclease/phosphatase"/>
</dbReference>
<dbReference type="GeneID" id="27370721"/>
<dbReference type="Gene3D" id="3.60.10.10">
    <property type="entry name" value="Endonuclease/exonuclease/phosphatase"/>
    <property type="match status" value="2"/>
</dbReference>
<dbReference type="InterPro" id="IPR036691">
    <property type="entry name" value="Endo/exonu/phosph_ase_sf"/>
</dbReference>
<keyword evidence="5" id="KW-0548">Nucleotidyltransferase</keyword>
<dbReference type="PROSITE" id="PS50878">
    <property type="entry name" value="RT_POL"/>
    <property type="match status" value="3"/>
</dbReference>
<dbReference type="PANTHER" id="PTHR33481:SF1">
    <property type="entry name" value="ENDONUCLEASE_EXONUCLEASE_PHOSPHATASE DOMAIN-CONTAINING PROTEIN-RELATED"/>
    <property type="match status" value="1"/>
</dbReference>
<keyword evidence="2" id="KW-1133">Transmembrane helix</keyword>
<feature type="compositionally biased region" description="Basic and acidic residues" evidence="1">
    <location>
        <begin position="1752"/>
        <end position="1762"/>
    </location>
</feature>
<reference evidence="5 6" key="1">
    <citation type="journal article" date="2012" name="Nat. Commun.">
        <title>A multi-omic map of the lipid-producing yeast Rhodosporidium toruloides.</title>
        <authorList>
            <person name="Zhu Z."/>
            <person name="Zhang S."/>
            <person name="Liu H."/>
            <person name="Shen H."/>
            <person name="Lin X."/>
            <person name="Yang F."/>
            <person name="Zhou Y.J."/>
            <person name="Jin G."/>
            <person name="Ye M."/>
            <person name="Zou H."/>
            <person name="Zou H."/>
            <person name="Zhao Z.K."/>
        </authorList>
    </citation>
    <scope>NUCLEOTIDE SEQUENCE [LARGE SCALE GENOMIC DNA]</scope>
    <source>
        <strain evidence="5 6">NP11</strain>
    </source>
</reference>
<dbReference type="RefSeq" id="XP_016269218.1">
    <property type="nucleotide sequence ID" value="XM_016420367.1"/>
</dbReference>
<evidence type="ECO:0000259" key="3">
    <source>
        <dbReference type="PROSITE" id="PS50878"/>
    </source>
</evidence>
<feature type="region of interest" description="Disordered" evidence="1">
    <location>
        <begin position="124"/>
        <end position="207"/>
    </location>
</feature>
<feature type="region of interest" description="Disordered" evidence="1">
    <location>
        <begin position="2489"/>
        <end position="2532"/>
    </location>
</feature>
<evidence type="ECO:0000259" key="4">
    <source>
        <dbReference type="PROSITE" id="PS50879"/>
    </source>
</evidence>
<feature type="compositionally biased region" description="Polar residues" evidence="1">
    <location>
        <begin position="2519"/>
        <end position="2532"/>
    </location>
</feature>
<dbReference type="PROSITE" id="PS50879">
    <property type="entry name" value="RNASE_H_1"/>
    <property type="match status" value="2"/>
</dbReference>
<dbReference type="InterPro" id="IPR043502">
    <property type="entry name" value="DNA/RNA_pol_sf"/>
</dbReference>
<dbReference type="SUPFAM" id="SSF53098">
    <property type="entry name" value="Ribonuclease H-like"/>
    <property type="match status" value="2"/>
</dbReference>
<gene>
    <name evidence="5" type="ORF">RHTO_06708</name>
</gene>
<feature type="region of interest" description="Disordered" evidence="1">
    <location>
        <begin position="1593"/>
        <end position="1674"/>
    </location>
</feature>
<evidence type="ECO:0000256" key="1">
    <source>
        <dbReference type="SAM" id="MobiDB-lite"/>
    </source>
</evidence>
<dbReference type="SUPFAM" id="SSF56219">
    <property type="entry name" value="DNase I-like"/>
    <property type="match status" value="2"/>
</dbReference>
<protein>
    <submittedName>
        <fullName evidence="5">Reverse transcriptase</fullName>
    </submittedName>
</protein>
<accession>M7X352</accession>
<feature type="domain" description="RNase H type-1" evidence="4">
    <location>
        <begin position="2304"/>
        <end position="2458"/>
    </location>
</feature>
<keyword evidence="5" id="KW-0808">Transferase</keyword>
<feature type="domain" description="Reverse transcriptase" evidence="3">
    <location>
        <begin position="1829"/>
        <end position="2104"/>
    </location>
</feature>
<dbReference type="PANTHER" id="PTHR33481">
    <property type="entry name" value="REVERSE TRANSCRIPTASE"/>
    <property type="match status" value="1"/>
</dbReference>
<dbReference type="CDD" id="cd09276">
    <property type="entry name" value="Rnase_HI_RT_non_LTR"/>
    <property type="match status" value="2"/>
</dbReference>
<organism evidence="5 6">
    <name type="scientific">Rhodotorula toruloides (strain NP11)</name>
    <name type="common">Yeast</name>
    <name type="synonym">Rhodosporidium toruloides</name>
    <dbReference type="NCBI Taxonomy" id="1130832"/>
    <lineage>
        <taxon>Eukaryota</taxon>
        <taxon>Fungi</taxon>
        <taxon>Dikarya</taxon>
        <taxon>Basidiomycota</taxon>
        <taxon>Pucciniomycotina</taxon>
        <taxon>Microbotryomycetes</taxon>
        <taxon>Sporidiobolales</taxon>
        <taxon>Sporidiobolaceae</taxon>
        <taxon>Rhodotorula</taxon>
    </lineage>
</organism>
<feature type="region of interest" description="Disordered" evidence="1">
    <location>
        <begin position="2229"/>
        <end position="2249"/>
    </location>
</feature>
<feature type="compositionally biased region" description="Basic and acidic residues" evidence="1">
    <location>
        <begin position="1654"/>
        <end position="1666"/>
    </location>
</feature>
<feature type="compositionally biased region" description="Low complexity" evidence="1">
    <location>
        <begin position="959"/>
        <end position="968"/>
    </location>
</feature>
<dbReference type="InterPro" id="IPR036397">
    <property type="entry name" value="RNaseH_sf"/>
</dbReference>
<feature type="compositionally biased region" description="Basic and acidic residues" evidence="1">
    <location>
        <begin position="1702"/>
        <end position="1714"/>
    </location>
</feature>
<evidence type="ECO:0000256" key="2">
    <source>
        <dbReference type="SAM" id="Phobius"/>
    </source>
</evidence>
<dbReference type="HOGENOM" id="CLU_224615_0_0_1"/>
<feature type="domain" description="Reverse transcriptase" evidence="3">
    <location>
        <begin position="322"/>
        <end position="596"/>
    </location>
</feature>
<feature type="region of interest" description="Disordered" evidence="1">
    <location>
        <begin position="2995"/>
        <end position="3043"/>
    </location>
</feature>
<feature type="compositionally biased region" description="Polar residues" evidence="1">
    <location>
        <begin position="1013"/>
        <end position="1022"/>
    </location>
</feature>
<dbReference type="EMBL" id="KB722690">
    <property type="protein sequence ID" value="EMS18099.1"/>
    <property type="molecule type" value="Genomic_DNA"/>
</dbReference>
<dbReference type="Proteomes" id="UP000016926">
    <property type="component" value="Unassembled WGS sequence"/>
</dbReference>
<keyword evidence="2" id="KW-0472">Membrane</keyword>
<feature type="compositionally biased region" description="Basic and acidic residues" evidence="1">
    <location>
        <begin position="124"/>
        <end position="140"/>
    </location>
</feature>
<dbReference type="eggNOG" id="KOG1075">
    <property type="taxonomic scope" value="Eukaryota"/>
</dbReference>
<dbReference type="SUPFAM" id="SSF56672">
    <property type="entry name" value="DNA/RNA polymerases"/>
    <property type="match status" value="3"/>
</dbReference>
<name>M7X352_RHOT1</name>
<dbReference type="Pfam" id="PF00078">
    <property type="entry name" value="RVT_1"/>
    <property type="match status" value="3"/>
</dbReference>
<proteinExistence type="predicted"/>
<feature type="domain" description="RNase H type-1" evidence="4">
    <location>
        <begin position="784"/>
        <end position="927"/>
    </location>
</feature>
<sequence>MDRRLRPIDLRRVRQRKARRHSLRLAALEAGFSPATPLALFAVVVHGLPMTEEAEDRLVEAVEGRVTEVGVVRSVRRLPSRREGAECGSAIVVLWYNEVVSHLLSDEGRLWIDPVTCVRCERARGKKEMTHEGEAGKPAERTAGGARAAPCGSKSMQKGAAGAQEQKKRERREEKKEKVEPARANLAQSGGGSLATSPSLDGNGCNAPITTITTSSTRSGLQVGHKFIVPSATSPADDRHASEHERTFAGSPASLASRGDLDDADDAGVAECKWPDLQEHKVGSALRLARPFAAPGPDGVPNAVLQAAWPALKARLVPLLAASLRLGHLPTSWRDATGIVLKKPKKDDYSLTKSYRLICFERCISKLLESIVARQITHLADALQLLPPNHFGTRPGRSAEDAVVCFVDEIRRQWRNGNVVLGIALDVAKAFPSVRTEVLVREMEEKGLPRSLRRWTKSFMSNRTCTLRLEGGSSEPADWRSGLPQGSPLSPILFLLYNAAALAACKTSTSTAFGWVDDLNVLAWGRSVEEAVSAAQRIVPGLEEWSTTHHSLFEPSKTFVTRFSPARDHSPDDPKVVLCGEELKYSSALGMLGVTIDERLTFKEHMASCASKASKALAKFVRRLVEAVVLPRLTWCAAAWYKPGATVSKVLQQAQKAAARVVTGGYRTTSLAALEVEANLLPLDLRLTHQVFCLALRLASSPSDSALHGRFCLARPALPAKHPSPIHLALHSFPALLQPRTRVESISYSPLAPWSSPPRCRLVVDVSKEALVKSHGREVRDLDAVGSLAAYSDGSLLETRAGASAVVRFGGGEDELWGKKARAMGQLQSVYSAELEGARLALDGIQQSLSTTPAPSATLFIDNQSVVRSPFDPSPTAGQSSRLALRALALALEHDHPDARLTLQWLAGHLEVPGNELADEEAKRAAGVGDDEVGKSKGGLAGVRSRRRRGPKLFRPNQDSSSSSSADESGWEEDEEERAARLEREVARLAPSNELPRTYATPSKDASAPSAVGATSTGNSDLGTVLEAEKTPAGAMCQQVSHLPVEYAAPALHAPAKSYGVETRVSEESSTSAESEYAPFLPSLRAPSSELHCIDATPSTGASAPSTSDMILVGNSPLSPRLAARRQSPLPFLESETTSGIWSHVPTPLTDRPTQYRPMPIVDFEPTTSEADGGADRSWADETEAEFPIAKAKEEVGEKKEEWQNLLRLRKNPNLTTTDILLIQEPPRPLKPFNDPRWRLVTPPPTSHPDDEPAPIYNLILLSTRLGPATATQVAVDSGDVVAVNVELLEGKKIRVISVYNPCNERGKEVRYLPYNHSVSTILPPLLAATPPSSLVIVAGDFNLLHPEWNESVGEPDKAAEVAVRTFSRFNLVHFLAPNTITYHPHNLEHPKRPLDLKTESSAEDSPMTSNPDPTTAPIHRCNLPPPNLNAPHPPADIDQRADQLTDALQIAISAATPFARARAGRVVPWWDDELAKASKAARRSANLAFRLRGIAGREEDERGAWAEKKRSRNVMKAMMRRKRDEWEEVEMASVTEATLWTTVKKRISESSTANTTTPPLRKGDGTYATSALDKLGLLRPILLLTVLPNPPRAASPSQLPAAHPQTQPPPGRNHDCPTSRRPVPQPAKAEEGRRVSGAQVSPEFIVHPATLEADDRHASEPRRTSAETTAKTMATATTKTTTMTTAATRMAATRTAATRAAKADDVAKGDGKGKTKTRPGLVPEGEERQQVRSRQSYCNPLRATRTSPDGIEARASEDRSNPAELDEDVLHSPPTTSLPWPDLHKCEVESAIMQARPFAACGPDNIPNHVLQLLLPLLLPLLTPLYCASLALGHVPQSWRDASCIVLRKPKKPDYRDPKAYRLIAFKRCIAKGLERVVAARLAHLAESHGMLPASHFGGWKRRSAEDAVVCVVDEIKSQWRAGNAVVGLALDVSKAFPSVQTGRLTENLKSRGLPDHAYRWIRSFLSDRSCTLQLEGIVSESIEWTSGLPQGSPLSPILFLIYNSPLLESCESASTCGFGWIDDVNILSWGKTVDEAVSAMNRIVPGLEGWSDSHSSAFEPTKTEATIFLPPARAMPTNPSRVVLRGHRIEFKSTLTMLGSKLDSRLSFRPHTASCASRASASATAIALVTRSKAGLKPRLARQLVVACVVPRLLWAGAAWYDPAKGRDRTKELARVLKAGAMAVTGGFRSAAGEALEIEAGLLPIHLQLDRAVFRLGLRALSATPSHPLHARTNRARRSPATRHPSPLDRALDFPLLRYTTVEPIHTDPVPPWSPNPAPPVALARGKELGTYEHGQAVQSLPIGSLLVYSDGSMGESGLVGAGVAGRQWDGRSKVILKEGEGVEVEGWETTSKGTGQYQTVYAGEIQGILLALQAVQHTADPPSRVLLSVDNTSALTHPSDPSPSSGQHLRLAIRRMFEELKRTCVSTSIILSWSPGHVGVVGNEVADLAAKEAVRTMESAAREREARRDRKAHLKGRLAFVPEMAELSSGSSEGESEWEEGGRGGRATRHLAKSARVTQLSDDGSPGSWSNAQLPASISALWAAHKQATRTRWDEEWRRSTVGRQLFAASPLASRSFRYYDGLSRRQATLLCRLRTGASSLNAYRAKFDPARDPLCGCGEEEDREHLLLTCPLYDNARNTLVKHLRLRKLPTAGALLGNPSYRDPLLDFLDSTGRFPQLYLPYNHSVSTILPPLLDSTPASSLVVVAGDFNLSHPEWDKLAADPDEAAEEAVRTFIQHNLTHYLPPNTITHHPHNPEHRKKPLDLVLGSLRAVEQVVSCGLAEDLESGSDHRPVRLVLALETTTYSPSPRRAFRRTDPDLLERAFRDAIVHLPASLLLTATDVDQRADELTNALQIAISTATPFARARAGRIVPWWDNELAMSSRAARRVANRAFRIRGVIGRRTEGEEAWREKQRRRNEVKAMMRRKKEAWEEREMAAVTEATLWSTVKKRVSKSGSANTTTPPLRKGDGTYATSALEKLALLRPILLPTVSPNSPSTPTPTLPAASHQSRIPPPRNLDIPTLRRPEPQPAKGGEGRRVSGMQVSPEFIAYPATRKADDRRASEPERTSAETTTMTTATTTAATKRAAKKAATRMAATTKTMTTRMATTRAATANDETKGRGKAKMTARPGTVPEGEERQQVRSHHSYRNPQGATRTSIDGVEARFREDLPNSADDVGNAPVDPPTPSLPWPELHECEVSSAILQARPFAACGPDNIPNHVLQLLLPLLLPHLVPLYRASLALGHVPQSWRDASCVVLRKPKKPDYRDPKAYRMIAFERCVAKGLERVVAARLLHLAESYGLLPRSHFGGRRRRSAEDAVVCVVDEIKGQWRNGNAVVGLALDVSKAFPSVQTERLATNLRTRGLPELACAWIRSFLSDRSCTLQLEGIVSKSIEWTSGLPQGSPLSPILFLTYNAPLLDACETSTICGFGCIDDVNVLAWGKTVDEAVSAMNEIVPRLESWSDSHSSAFEPTKTEATIFLPPARPIPSKPSRGILQGHQVQFTPSLTMLGTKLDSRLSFRDHISACAARATTSTTAISLLARSKAGLAPKWARQLVVACVWPRLMWAAAAWFVGGVALPWGSRPDGEESKTTIAKLYTNR</sequence>
<feature type="region of interest" description="Disordered" evidence="1">
    <location>
        <begin position="918"/>
        <end position="1022"/>
    </location>
</feature>
<evidence type="ECO:0000313" key="5">
    <source>
        <dbReference type="EMBL" id="EMS18099.1"/>
    </source>
</evidence>
<dbReference type="Gene3D" id="3.30.420.10">
    <property type="entry name" value="Ribonuclease H-like superfamily/Ribonuclease H"/>
    <property type="match status" value="2"/>
</dbReference>
<evidence type="ECO:0000313" key="6">
    <source>
        <dbReference type="Proteomes" id="UP000016926"/>
    </source>
</evidence>
<feature type="compositionally biased region" description="Polar residues" evidence="1">
    <location>
        <begin position="3153"/>
        <end position="3162"/>
    </location>
</feature>
<feature type="region of interest" description="Disordered" evidence="1">
    <location>
        <begin position="3058"/>
        <end position="3080"/>
    </location>
</feature>
<dbReference type="InterPro" id="IPR002156">
    <property type="entry name" value="RNaseH_domain"/>
</dbReference>
<dbReference type="InterPro" id="IPR000477">
    <property type="entry name" value="RT_dom"/>
</dbReference>
<dbReference type="OrthoDB" id="3230070at2759"/>
<feature type="compositionally biased region" description="Basic and acidic residues" evidence="1">
    <location>
        <begin position="3059"/>
        <end position="3073"/>
    </location>
</feature>
<feature type="transmembrane region" description="Helical" evidence="2">
    <location>
        <begin position="21"/>
        <end position="48"/>
    </location>
</feature>
<feature type="region of interest" description="Disordered" evidence="1">
    <location>
        <begin position="1697"/>
        <end position="1777"/>
    </location>
</feature>
<keyword evidence="6" id="KW-1185">Reference proteome</keyword>
<feature type="domain" description="Reverse transcriptase" evidence="3">
    <location>
        <begin position="3243"/>
        <end position="3518"/>
    </location>
</feature>
<feature type="compositionally biased region" description="Basic and acidic residues" evidence="1">
    <location>
        <begin position="165"/>
        <end position="181"/>
    </location>
</feature>
<feature type="region of interest" description="Disordered" evidence="1">
    <location>
        <begin position="3117"/>
        <end position="3165"/>
    </location>
</feature>
<dbReference type="CDD" id="cd01650">
    <property type="entry name" value="RT_nLTR_like"/>
    <property type="match status" value="3"/>
</dbReference>
<feature type="region of interest" description="Disordered" evidence="1">
    <location>
        <begin position="231"/>
        <end position="262"/>
    </location>
</feature>
<feature type="compositionally biased region" description="Basic and acidic residues" evidence="1">
    <location>
        <begin position="978"/>
        <end position="987"/>
    </location>
</feature>
<dbReference type="InterPro" id="IPR012337">
    <property type="entry name" value="RNaseH-like_sf"/>
</dbReference>
<dbReference type="GO" id="GO:0004523">
    <property type="term" value="F:RNA-DNA hybrid ribonuclease activity"/>
    <property type="evidence" value="ECO:0007669"/>
    <property type="project" value="InterPro"/>
</dbReference>
<feature type="compositionally biased region" description="Basic residues" evidence="1">
    <location>
        <begin position="2231"/>
        <end position="2243"/>
    </location>
</feature>
<feature type="compositionally biased region" description="Basic and acidic residues" evidence="1">
    <location>
        <begin position="236"/>
        <end position="247"/>
    </location>
</feature>
<feature type="region of interest" description="Disordered" evidence="1">
    <location>
        <begin position="1398"/>
        <end position="1420"/>
    </location>
</feature>
<keyword evidence="2" id="KW-0812">Transmembrane</keyword>
<keyword evidence="5" id="KW-0695">RNA-directed DNA polymerase</keyword>
<dbReference type="Pfam" id="PF14529">
    <property type="entry name" value="Exo_endo_phos_2"/>
    <property type="match status" value="1"/>
</dbReference>
<dbReference type="GO" id="GO:0003964">
    <property type="term" value="F:RNA-directed DNA polymerase activity"/>
    <property type="evidence" value="ECO:0007669"/>
    <property type="project" value="UniProtKB-KW"/>
</dbReference>
<dbReference type="GO" id="GO:0003676">
    <property type="term" value="F:nucleic acid binding"/>
    <property type="evidence" value="ECO:0007669"/>
    <property type="project" value="InterPro"/>
</dbReference>